<evidence type="ECO:0000259" key="12">
    <source>
        <dbReference type="PROSITE" id="PS51462"/>
    </source>
</evidence>
<reference evidence="13" key="2">
    <citation type="submission" date="2025-08" db="UniProtKB">
        <authorList>
            <consortium name="Ensembl"/>
        </authorList>
    </citation>
    <scope>IDENTIFICATION</scope>
</reference>
<evidence type="ECO:0000256" key="6">
    <source>
        <dbReference type="ARBA" id="ARBA00049546"/>
    </source>
</evidence>
<gene>
    <name evidence="13" type="primary">NUDT9</name>
</gene>
<protein>
    <recommendedName>
        <fullName evidence="9">ADP-ribose pyrophosphatase, mitochondrial</fullName>
        <ecNumber evidence="2">3.6.1.13</ecNumber>
    </recommendedName>
    <alternativeName>
        <fullName evidence="3">ADP-ribose diphosphatase</fullName>
    </alternativeName>
    <alternativeName>
        <fullName evidence="5">ADP-ribose phosphohydrolase</fullName>
    </alternativeName>
    <alternativeName>
        <fullName evidence="4">Adenosine diphosphoribose pyrophosphatase</fullName>
    </alternativeName>
    <alternativeName>
        <fullName evidence="10">Nucleoside diphosphate-linked moiety X motif 9</fullName>
    </alternativeName>
</protein>
<evidence type="ECO:0000256" key="1">
    <source>
        <dbReference type="ARBA" id="ARBA00007482"/>
    </source>
</evidence>
<dbReference type="GO" id="GO:0031965">
    <property type="term" value="C:nuclear membrane"/>
    <property type="evidence" value="ECO:0007669"/>
    <property type="project" value="Ensembl"/>
</dbReference>
<dbReference type="AlphaFoldDB" id="A0A674HUB9"/>
<dbReference type="OMA" id="VASSCTH"/>
<evidence type="ECO:0000313" key="13">
    <source>
        <dbReference type="Ensembl" id="ENSTGUP00000037978.1"/>
    </source>
</evidence>
<feature type="domain" description="Nudix hydrolase" evidence="12">
    <location>
        <begin position="329"/>
        <end position="485"/>
    </location>
</feature>
<dbReference type="GO" id="GO:0005739">
    <property type="term" value="C:mitochondrion"/>
    <property type="evidence" value="ECO:0007669"/>
    <property type="project" value="Ensembl"/>
</dbReference>
<dbReference type="InterPro" id="IPR000086">
    <property type="entry name" value="NUDIX_hydrolase_dom"/>
</dbReference>
<proteinExistence type="inferred from homology"/>
<dbReference type="GO" id="GO:0005829">
    <property type="term" value="C:cytosol"/>
    <property type="evidence" value="ECO:0007669"/>
    <property type="project" value="Ensembl"/>
</dbReference>
<evidence type="ECO:0000256" key="8">
    <source>
        <dbReference type="ARBA" id="ARBA00064968"/>
    </source>
</evidence>
<dbReference type="EC" id="3.6.1.13" evidence="2"/>
<feature type="compositionally biased region" description="Basic and acidic residues" evidence="11">
    <location>
        <begin position="1"/>
        <end position="24"/>
    </location>
</feature>
<organism evidence="13 14">
    <name type="scientific">Taeniopygia guttata</name>
    <name type="common">Zebra finch</name>
    <name type="synonym">Poephila guttata</name>
    <dbReference type="NCBI Taxonomy" id="59729"/>
    <lineage>
        <taxon>Eukaryota</taxon>
        <taxon>Metazoa</taxon>
        <taxon>Chordata</taxon>
        <taxon>Craniata</taxon>
        <taxon>Vertebrata</taxon>
        <taxon>Euteleostomi</taxon>
        <taxon>Archelosauria</taxon>
        <taxon>Archosauria</taxon>
        <taxon>Dinosauria</taxon>
        <taxon>Saurischia</taxon>
        <taxon>Theropoda</taxon>
        <taxon>Coelurosauria</taxon>
        <taxon>Aves</taxon>
        <taxon>Neognathae</taxon>
        <taxon>Neoaves</taxon>
        <taxon>Telluraves</taxon>
        <taxon>Australaves</taxon>
        <taxon>Passeriformes</taxon>
        <taxon>Passeroidea</taxon>
        <taxon>Estrildidae</taxon>
        <taxon>Estrildinae</taxon>
        <taxon>Taeniopygia</taxon>
    </lineage>
</organism>
<dbReference type="GO" id="GO:0016604">
    <property type="term" value="C:nuclear body"/>
    <property type="evidence" value="ECO:0007669"/>
    <property type="project" value="Ensembl"/>
</dbReference>
<dbReference type="CDD" id="cd03670">
    <property type="entry name" value="NUDIX_ADPRase_Nudt9"/>
    <property type="match status" value="1"/>
</dbReference>
<feature type="region of interest" description="Disordered" evidence="11">
    <location>
        <begin position="1"/>
        <end position="154"/>
    </location>
</feature>
<evidence type="ECO:0000256" key="10">
    <source>
        <dbReference type="ARBA" id="ARBA00079599"/>
    </source>
</evidence>
<comment type="function">
    <text evidence="7">Hydrolyzes ADP-ribose (ADPR) to AMP and ribose 5'-phosphate.</text>
</comment>
<evidence type="ECO:0000256" key="5">
    <source>
        <dbReference type="ARBA" id="ARBA00033056"/>
    </source>
</evidence>
<dbReference type="Proteomes" id="UP000007754">
    <property type="component" value="Chromosome 4"/>
</dbReference>
<comment type="similarity">
    <text evidence="1">Belongs to the Nudix hydrolase family. NudF subfamily.</text>
</comment>
<evidence type="ECO:0000256" key="7">
    <source>
        <dbReference type="ARBA" id="ARBA00056962"/>
    </source>
</evidence>
<dbReference type="GeneTree" id="ENSGT00390000017405"/>
<dbReference type="GO" id="GO:0030054">
    <property type="term" value="C:cell junction"/>
    <property type="evidence" value="ECO:0007669"/>
    <property type="project" value="Ensembl"/>
</dbReference>
<feature type="compositionally biased region" description="Basic and acidic residues" evidence="11">
    <location>
        <begin position="31"/>
        <end position="42"/>
    </location>
</feature>
<evidence type="ECO:0000256" key="11">
    <source>
        <dbReference type="SAM" id="MobiDB-lite"/>
    </source>
</evidence>
<dbReference type="Ensembl" id="ENSTGUT00000024190.1">
    <property type="protein sequence ID" value="ENSTGUP00000037978.1"/>
    <property type="gene ID" value="ENSTGUG00000002249.2"/>
</dbReference>
<accession>A0A674HUB9</accession>
<evidence type="ECO:0000256" key="2">
    <source>
        <dbReference type="ARBA" id="ARBA00012453"/>
    </source>
</evidence>
<dbReference type="SUPFAM" id="SSF55811">
    <property type="entry name" value="Nudix"/>
    <property type="match status" value="1"/>
</dbReference>
<dbReference type="PANTHER" id="PTHR13030:SF8">
    <property type="entry name" value="ADP-RIBOSE PYROPHOSPHATASE, MITOCHONDRIAL"/>
    <property type="match status" value="1"/>
</dbReference>
<dbReference type="Pfam" id="PF00293">
    <property type="entry name" value="NUDIX"/>
    <property type="match status" value="1"/>
</dbReference>
<dbReference type="InParanoid" id="A0A674HUB9"/>
<dbReference type="Gene3D" id="3.90.79.10">
    <property type="entry name" value="Nucleoside Triphosphate Pyrophosphohydrolase"/>
    <property type="match status" value="1"/>
</dbReference>
<comment type="catalytic activity">
    <reaction evidence="6">
        <text>ADP-D-ribose + H2O = D-ribose 5-phosphate + AMP + 2 H(+)</text>
        <dbReference type="Rhea" id="RHEA:10412"/>
        <dbReference type="ChEBI" id="CHEBI:15377"/>
        <dbReference type="ChEBI" id="CHEBI:15378"/>
        <dbReference type="ChEBI" id="CHEBI:57967"/>
        <dbReference type="ChEBI" id="CHEBI:78346"/>
        <dbReference type="ChEBI" id="CHEBI:456215"/>
        <dbReference type="EC" id="3.6.1.13"/>
    </reaction>
</comment>
<sequence length="500" mass="56370">MASARDEHQLPAERLSPHRHEQLHKSLQVGVEERGQEQEKLQKQIHCFAGAPLALEPLRGRQRPRPSARPGPASGAGSQWERGWARGGAAARRGLGRARGRDRGRARGRDRGRARGRDRGRARGRDRGRARGRDRGRARGRDRGRARGRDRGRARGRACSELRCPFVFRAPRGRGGNTRNGDSYLGISNLSASCWSRLHPVNMFNSYNLKFHHRKALTSPYPGSHIERCQVPEDKVGWLTEWEDYNPVEYTSKSVLAGPNWADPQINNEGFSPKFNERDGEVERKSLNGLYAVENGRPRNPMGRTGLTGRGLLGRWGPNHAADPIVTRWKRDGSGNKVAHPVSGRNILQFVAIKRRDCGEWAIPGGMVDPGEKITATLKREFEEEALNSLQKSPEEKAKLEKQLQKLFSQEHFVVYRGYVDDPRNTDNAWMETEAVNYHDETGETMDNVPLEAGDDAGVVKWVDISEKLKLYASHSYFIKLVTEKWGAHWSEDPGSECHK</sequence>
<name>A0A674HUB9_TAEGU</name>
<dbReference type="Pfam" id="PF25969">
    <property type="entry name" value="NUDT9_N"/>
    <property type="match status" value="1"/>
</dbReference>
<dbReference type="GO" id="GO:0046032">
    <property type="term" value="P:ADP catabolic process"/>
    <property type="evidence" value="ECO:0007669"/>
    <property type="project" value="Ensembl"/>
</dbReference>
<evidence type="ECO:0000256" key="3">
    <source>
        <dbReference type="ARBA" id="ARBA00030162"/>
    </source>
</evidence>
<dbReference type="PANTHER" id="PTHR13030">
    <property type="entry name" value="NUDIX HYDROLASE"/>
    <property type="match status" value="1"/>
</dbReference>
<feature type="compositionally biased region" description="Low complexity" evidence="11">
    <location>
        <begin position="68"/>
        <end position="79"/>
    </location>
</feature>
<reference evidence="13" key="3">
    <citation type="submission" date="2025-09" db="UniProtKB">
        <authorList>
            <consortium name="Ensembl"/>
        </authorList>
    </citation>
    <scope>IDENTIFICATION</scope>
</reference>
<comment type="subunit">
    <text evidence="8">Monomer. Interacts with GLOD4.</text>
</comment>
<dbReference type="FunFam" id="3.90.79.10:FF:000021">
    <property type="entry name" value="ADP-ribose pyrophosphatase, mitochondrial isoform X1"/>
    <property type="match status" value="1"/>
</dbReference>
<evidence type="ECO:0000256" key="9">
    <source>
        <dbReference type="ARBA" id="ARBA00070304"/>
    </source>
</evidence>
<dbReference type="InterPro" id="IPR015797">
    <property type="entry name" value="NUDIX_hydrolase-like_dom_sf"/>
</dbReference>
<keyword evidence="14" id="KW-1185">Reference proteome</keyword>
<reference evidence="13 14" key="1">
    <citation type="journal article" date="2010" name="Nature">
        <title>The genome of a songbird.</title>
        <authorList>
            <person name="Warren W.C."/>
            <person name="Clayton D.F."/>
            <person name="Ellegren H."/>
            <person name="Arnold A.P."/>
            <person name="Hillier L.W."/>
            <person name="Kunstner A."/>
            <person name="Searle S."/>
            <person name="White S."/>
            <person name="Vilella A.J."/>
            <person name="Fairley S."/>
            <person name="Heger A."/>
            <person name="Kong L."/>
            <person name="Ponting C.P."/>
            <person name="Jarvis E.D."/>
            <person name="Mello C.V."/>
            <person name="Minx P."/>
            <person name="Lovell P."/>
            <person name="Velho T.A."/>
            <person name="Ferris M."/>
            <person name="Balakrishnan C.N."/>
            <person name="Sinha S."/>
            <person name="Blatti C."/>
            <person name="London S.E."/>
            <person name="Li Y."/>
            <person name="Lin Y.C."/>
            <person name="George J."/>
            <person name="Sweedler J."/>
            <person name="Southey B."/>
            <person name="Gunaratne P."/>
            <person name="Watson M."/>
            <person name="Nam K."/>
            <person name="Backstrom N."/>
            <person name="Smeds L."/>
            <person name="Nabholz B."/>
            <person name="Itoh Y."/>
            <person name="Whitney O."/>
            <person name="Pfenning A.R."/>
            <person name="Howard J."/>
            <person name="Volker M."/>
            <person name="Skinner B.M."/>
            <person name="Griffin D.K."/>
            <person name="Ye L."/>
            <person name="McLaren W.M."/>
            <person name="Flicek P."/>
            <person name="Quesada V."/>
            <person name="Velasco G."/>
            <person name="Lopez-Otin C."/>
            <person name="Puente X.S."/>
            <person name="Olender T."/>
            <person name="Lancet D."/>
            <person name="Smit A.F."/>
            <person name="Hubley R."/>
            <person name="Konkel M.K."/>
            <person name="Walker J.A."/>
            <person name="Batzer M.A."/>
            <person name="Gu W."/>
            <person name="Pollock D.D."/>
            <person name="Chen L."/>
            <person name="Cheng Z."/>
            <person name="Eichler E.E."/>
            <person name="Stapley J."/>
            <person name="Slate J."/>
            <person name="Ekblom R."/>
            <person name="Birkhead T."/>
            <person name="Burke T."/>
            <person name="Burt D."/>
            <person name="Scharff C."/>
            <person name="Adam I."/>
            <person name="Richard H."/>
            <person name="Sultan M."/>
            <person name="Soldatov A."/>
            <person name="Lehrach H."/>
            <person name="Edwards S.V."/>
            <person name="Yang S.P."/>
            <person name="Li X."/>
            <person name="Graves T."/>
            <person name="Fulton L."/>
            <person name="Nelson J."/>
            <person name="Chinwalla A."/>
            <person name="Hou S."/>
            <person name="Mardis E.R."/>
            <person name="Wilson R.K."/>
        </authorList>
    </citation>
    <scope>NUCLEOTIDE SEQUENCE [LARGE SCALE GENOMIC DNA]</scope>
</reference>
<dbReference type="PROSITE" id="PS51462">
    <property type="entry name" value="NUDIX"/>
    <property type="match status" value="1"/>
</dbReference>
<feature type="compositionally biased region" description="Basic and acidic residues" evidence="11">
    <location>
        <begin position="99"/>
        <end position="153"/>
    </location>
</feature>
<dbReference type="InterPro" id="IPR039989">
    <property type="entry name" value="NUDT9"/>
</dbReference>
<evidence type="ECO:0000256" key="4">
    <source>
        <dbReference type="ARBA" id="ARBA00030308"/>
    </source>
</evidence>
<dbReference type="GO" id="GO:0047631">
    <property type="term" value="F:ADP-ribose diphosphatase activity"/>
    <property type="evidence" value="ECO:0007669"/>
    <property type="project" value="UniProtKB-EC"/>
</dbReference>
<evidence type="ECO:0000313" key="14">
    <source>
        <dbReference type="Proteomes" id="UP000007754"/>
    </source>
</evidence>